<gene>
    <name evidence="22" type="ORF">QQX10_01425</name>
</gene>
<comment type="catalytic activity">
    <reaction evidence="16 17">
        <text>a quinol + 2 Fe(III)-[cytochrome c](out) = a quinone + 2 Fe(II)-[cytochrome c](out) + 2 H(+)(out)</text>
        <dbReference type="Rhea" id="RHEA:11484"/>
        <dbReference type="Rhea" id="RHEA-COMP:10350"/>
        <dbReference type="Rhea" id="RHEA-COMP:14399"/>
        <dbReference type="ChEBI" id="CHEBI:15378"/>
        <dbReference type="ChEBI" id="CHEBI:24646"/>
        <dbReference type="ChEBI" id="CHEBI:29033"/>
        <dbReference type="ChEBI" id="CHEBI:29034"/>
        <dbReference type="ChEBI" id="CHEBI:132124"/>
        <dbReference type="EC" id="7.1.1.8"/>
    </reaction>
</comment>
<dbReference type="GO" id="GO:0020037">
    <property type="term" value="F:heme binding"/>
    <property type="evidence" value="ECO:0007669"/>
    <property type="project" value="UniProtKB-UniRule"/>
</dbReference>
<evidence type="ECO:0000256" key="13">
    <source>
        <dbReference type="ARBA" id="ARBA00022989"/>
    </source>
</evidence>
<feature type="binding site" description="axial binding residue" evidence="19">
    <location>
        <position position="160"/>
    </location>
    <ligand>
        <name>heme c</name>
        <dbReference type="ChEBI" id="CHEBI:61717"/>
        <label>2</label>
    </ligand>
    <ligandPart>
        <name>Fe</name>
        <dbReference type="ChEBI" id="CHEBI:18248"/>
    </ligandPart>
</feature>
<dbReference type="InterPro" id="IPR009152">
    <property type="entry name" value="bc1_cytC-su"/>
</dbReference>
<organism evidence="22 23">
    <name type="scientific">Demequina lignilytica</name>
    <dbReference type="NCBI Taxonomy" id="3051663"/>
    <lineage>
        <taxon>Bacteria</taxon>
        <taxon>Bacillati</taxon>
        <taxon>Actinomycetota</taxon>
        <taxon>Actinomycetes</taxon>
        <taxon>Micrococcales</taxon>
        <taxon>Demequinaceae</taxon>
        <taxon>Demequina</taxon>
    </lineage>
</organism>
<keyword evidence="13 17" id="KW-1133">Transmembrane helix</keyword>
<keyword evidence="8 17" id="KW-0812">Transmembrane</keyword>
<evidence type="ECO:0000256" key="17">
    <source>
        <dbReference type="PIRNR" id="PIRNR000007"/>
    </source>
</evidence>
<comment type="subunit">
    <text evidence="17">The cytochrome bc1 complex is composed of a cytochrome b (QcrB), the Rieske iron-sulfur protein (QcrA) and a diheme cytochrome c (QcrC) subunit.</text>
</comment>
<evidence type="ECO:0000256" key="12">
    <source>
        <dbReference type="ARBA" id="ARBA00022982"/>
    </source>
</evidence>
<dbReference type="PANTHER" id="PTHR33751:SF13">
    <property type="entry name" value="CYTOCHROME BC1 COMPLEX CYTOCHROME C SUBUNIT"/>
    <property type="match status" value="1"/>
</dbReference>
<dbReference type="EC" id="7.1.1.8" evidence="2 17"/>
<evidence type="ECO:0000256" key="1">
    <source>
        <dbReference type="ARBA" id="ARBA00004651"/>
    </source>
</evidence>
<evidence type="ECO:0000256" key="9">
    <source>
        <dbReference type="ARBA" id="ARBA00022723"/>
    </source>
</evidence>
<evidence type="ECO:0000313" key="23">
    <source>
        <dbReference type="Proteomes" id="UP001172737"/>
    </source>
</evidence>
<feature type="domain" description="Cytochrome c" evidence="21">
    <location>
        <begin position="47"/>
        <end position="127"/>
    </location>
</feature>
<dbReference type="PANTHER" id="PTHR33751">
    <property type="entry name" value="CBB3-TYPE CYTOCHROME C OXIDASE SUBUNIT FIXP"/>
    <property type="match status" value="1"/>
</dbReference>
<dbReference type="AlphaFoldDB" id="A0AAW7M0T4"/>
<keyword evidence="4 17" id="KW-0813">Transport</keyword>
<evidence type="ECO:0000256" key="6">
    <source>
        <dbReference type="ARBA" id="ARBA00022617"/>
    </source>
</evidence>
<evidence type="ECO:0000256" key="15">
    <source>
        <dbReference type="ARBA" id="ARBA00023136"/>
    </source>
</evidence>
<accession>A0AAW7M0T4</accession>
<comment type="PTM">
    <text evidence="18">Binds 2 heme c groups covalently per subunit.</text>
</comment>
<dbReference type="RefSeq" id="WP_301144402.1">
    <property type="nucleotide sequence ID" value="NZ_JAUHPX010000001.1"/>
</dbReference>
<keyword evidence="15 17" id="KW-0472">Membrane</keyword>
<feature type="binding site" description="covalent" evidence="18">
    <location>
        <position position="60"/>
    </location>
    <ligand>
        <name>heme c</name>
        <dbReference type="ChEBI" id="CHEBI:61717"/>
        <label>1</label>
    </ligand>
</feature>
<evidence type="ECO:0000256" key="8">
    <source>
        <dbReference type="ARBA" id="ARBA00022692"/>
    </source>
</evidence>
<feature type="domain" description="Cytochrome c" evidence="21">
    <location>
        <begin position="143"/>
        <end position="221"/>
    </location>
</feature>
<feature type="binding site" description="axial binding residue" evidence="19">
    <location>
        <position position="64"/>
    </location>
    <ligand>
        <name>heme c</name>
        <dbReference type="ChEBI" id="CHEBI:61717"/>
        <label>1</label>
    </ligand>
    <ligandPart>
        <name>Fe</name>
        <dbReference type="ChEBI" id="CHEBI:18248"/>
    </ligandPart>
</feature>
<reference evidence="22" key="1">
    <citation type="submission" date="2023-06" db="EMBL/GenBank/DDBJ databases">
        <title>Sysu t00039.</title>
        <authorList>
            <person name="Gao L."/>
            <person name="Fang B.-Z."/>
            <person name="Li W.-J."/>
        </authorList>
    </citation>
    <scope>NUCLEOTIDE SEQUENCE</scope>
    <source>
        <strain evidence="22">SYSU T00039</strain>
    </source>
</reference>
<evidence type="ECO:0000256" key="10">
    <source>
        <dbReference type="ARBA" id="ARBA00022737"/>
    </source>
</evidence>
<keyword evidence="5 17" id="KW-1003">Cell membrane</keyword>
<dbReference type="Pfam" id="PF13442">
    <property type="entry name" value="Cytochrome_CBB3"/>
    <property type="match status" value="2"/>
</dbReference>
<dbReference type="Gene3D" id="1.10.760.10">
    <property type="entry name" value="Cytochrome c-like domain"/>
    <property type="match status" value="2"/>
</dbReference>
<sequence>MHSLARRRYHRAAPVILVALLLALVTGVAWAISQATSADAAVTTTADDVTEGQKLFAANCASCHGLDATGTEGVAPSLVGVGAAAVDFQVGTGRMPMQASGPQAIAKRTQFSQDEINQLAAFVASLGAGPAIPTAEQVDPALGDAANGMQLFRTNCAMCHGSVGGGGALTQGKYAPNLWETTPTHVYEAMLTGPQSMPVFNDANITSEGKRDIIAYLEAQDAGSPGGFRLGTIGPVAEGLWGWLIALGLIIASTVWIGARSS</sequence>
<evidence type="ECO:0000256" key="16">
    <source>
        <dbReference type="ARBA" id="ARBA00029351"/>
    </source>
</evidence>
<dbReference type="GO" id="GO:0008121">
    <property type="term" value="F:quinol-cytochrome-c reductase activity"/>
    <property type="evidence" value="ECO:0007669"/>
    <property type="project" value="UniProtKB-UniRule"/>
</dbReference>
<name>A0AAW7M0T4_9MICO</name>
<feature type="signal peptide" evidence="20">
    <location>
        <begin position="1"/>
        <end position="31"/>
    </location>
</feature>
<evidence type="ECO:0000256" key="11">
    <source>
        <dbReference type="ARBA" id="ARBA00022967"/>
    </source>
</evidence>
<evidence type="ECO:0000256" key="4">
    <source>
        <dbReference type="ARBA" id="ARBA00022448"/>
    </source>
</evidence>
<keyword evidence="9 17" id="KW-0479">Metal-binding</keyword>
<dbReference type="PROSITE" id="PS51007">
    <property type="entry name" value="CYTC"/>
    <property type="match status" value="2"/>
</dbReference>
<dbReference type="EMBL" id="JAUHPX010000001">
    <property type="protein sequence ID" value="MDN4486819.1"/>
    <property type="molecule type" value="Genomic_DNA"/>
</dbReference>
<evidence type="ECO:0000313" key="22">
    <source>
        <dbReference type="EMBL" id="MDN4486819.1"/>
    </source>
</evidence>
<dbReference type="InterPro" id="IPR050597">
    <property type="entry name" value="Cytochrome_c_Oxidase_Subunit"/>
</dbReference>
<protein>
    <recommendedName>
        <fullName evidence="3 17">Cytochrome bc1 complex cytochrome c subunit</fullName>
        <ecNumber evidence="2 17">7.1.1.8</ecNumber>
    </recommendedName>
</protein>
<evidence type="ECO:0000256" key="5">
    <source>
        <dbReference type="ARBA" id="ARBA00022475"/>
    </source>
</evidence>
<feature type="binding site" description="covalent" evidence="18">
    <location>
        <position position="159"/>
    </location>
    <ligand>
        <name>heme c</name>
        <dbReference type="ChEBI" id="CHEBI:61717"/>
        <label>2</label>
    </ligand>
</feature>
<dbReference type="InterPro" id="IPR036909">
    <property type="entry name" value="Cyt_c-like_dom_sf"/>
</dbReference>
<evidence type="ECO:0000256" key="3">
    <source>
        <dbReference type="ARBA" id="ARBA00017819"/>
    </source>
</evidence>
<keyword evidence="11 17" id="KW-1278">Translocase</keyword>
<evidence type="ECO:0000256" key="18">
    <source>
        <dbReference type="PIRSR" id="PIRSR000007-50"/>
    </source>
</evidence>
<feature type="binding site" description="covalent" evidence="18">
    <location>
        <position position="63"/>
    </location>
    <ligand>
        <name>heme c</name>
        <dbReference type="ChEBI" id="CHEBI:61717"/>
        <label>1</label>
    </ligand>
</feature>
<dbReference type="GO" id="GO:0005886">
    <property type="term" value="C:plasma membrane"/>
    <property type="evidence" value="ECO:0007669"/>
    <property type="project" value="UniProtKB-SubCell"/>
</dbReference>
<proteinExistence type="predicted"/>
<keyword evidence="23" id="KW-1185">Reference proteome</keyword>
<evidence type="ECO:0000256" key="2">
    <source>
        <dbReference type="ARBA" id="ARBA00012951"/>
    </source>
</evidence>
<evidence type="ECO:0000256" key="19">
    <source>
        <dbReference type="PIRSR" id="PIRSR000007-51"/>
    </source>
</evidence>
<keyword evidence="10" id="KW-0677">Repeat</keyword>
<keyword evidence="14 17" id="KW-0408">Iron</keyword>
<evidence type="ECO:0000256" key="7">
    <source>
        <dbReference type="ARBA" id="ARBA00022660"/>
    </source>
</evidence>
<feature type="chain" id="PRO_5043611263" description="Cytochrome bc1 complex cytochrome c subunit" evidence="20">
    <location>
        <begin position="32"/>
        <end position="262"/>
    </location>
</feature>
<keyword evidence="12 17" id="KW-0249">Electron transport</keyword>
<feature type="transmembrane region" description="Helical" evidence="17">
    <location>
        <begin position="240"/>
        <end position="259"/>
    </location>
</feature>
<evidence type="ECO:0000256" key="14">
    <source>
        <dbReference type="ARBA" id="ARBA00023004"/>
    </source>
</evidence>
<keyword evidence="7 17" id="KW-0679">Respiratory chain</keyword>
<comment type="caution">
    <text evidence="22">The sequence shown here is derived from an EMBL/GenBank/DDBJ whole genome shotgun (WGS) entry which is preliminary data.</text>
</comment>
<dbReference type="InterPro" id="IPR009056">
    <property type="entry name" value="Cyt_c-like_dom"/>
</dbReference>
<dbReference type="GO" id="GO:0005506">
    <property type="term" value="F:iron ion binding"/>
    <property type="evidence" value="ECO:0007669"/>
    <property type="project" value="UniProtKB-UniRule"/>
</dbReference>
<comment type="subcellular location">
    <subcellularLocation>
        <location evidence="1 17">Cell membrane</location>
        <topology evidence="1 17">Multi-pass membrane protein</topology>
    </subcellularLocation>
</comment>
<keyword evidence="20" id="KW-0732">Signal</keyword>
<dbReference type="PIRSF" id="PIRSF000007">
    <property type="entry name" value="Ubiq_cycred_cyc"/>
    <property type="match status" value="1"/>
</dbReference>
<dbReference type="SUPFAM" id="SSF46626">
    <property type="entry name" value="Cytochrome c"/>
    <property type="match status" value="2"/>
</dbReference>
<comment type="caution">
    <text evidence="17">Lacks conserved residue(s) required for the propagation of feature annotation.</text>
</comment>
<feature type="binding site" description="covalent" evidence="18">
    <location>
        <position position="156"/>
    </location>
    <ligand>
        <name>heme c</name>
        <dbReference type="ChEBI" id="CHEBI:61717"/>
        <label>2</label>
    </ligand>
</feature>
<evidence type="ECO:0000256" key="20">
    <source>
        <dbReference type="SAM" id="SignalP"/>
    </source>
</evidence>
<keyword evidence="6 17" id="KW-0349">Heme</keyword>
<dbReference type="Proteomes" id="UP001172737">
    <property type="component" value="Unassembled WGS sequence"/>
</dbReference>
<evidence type="ECO:0000259" key="21">
    <source>
        <dbReference type="PROSITE" id="PS51007"/>
    </source>
</evidence>